<name>A0ABM7G195_9SPHN</name>
<dbReference type="RefSeq" id="WP_261935793.1">
    <property type="nucleotide sequence ID" value="NZ_AP018817.1"/>
</dbReference>
<dbReference type="PROSITE" id="PS51257">
    <property type="entry name" value="PROKAR_LIPOPROTEIN"/>
    <property type="match status" value="1"/>
</dbReference>
<accession>A0ABM7G195</accession>
<reference evidence="2" key="1">
    <citation type="submission" date="2018-07" db="EMBL/GenBank/DDBJ databases">
        <title>Complete genome sequence of Sphingomonas bisphenolicum strain AO1, a bisphenol A degradative bacterium isolated from Japanese farm field.</title>
        <authorList>
            <person name="Murakami M."/>
            <person name="Koh M."/>
            <person name="Koba S."/>
            <person name="Matsumura Y."/>
        </authorList>
    </citation>
    <scope>NUCLEOTIDE SEQUENCE</scope>
    <source>
        <strain evidence="2">AO1</strain>
    </source>
</reference>
<feature type="compositionally biased region" description="Basic and acidic residues" evidence="1">
    <location>
        <begin position="161"/>
        <end position="181"/>
    </location>
</feature>
<gene>
    <name evidence="2" type="ORF">SBA_ch1_05130</name>
</gene>
<organism evidence="2 3">
    <name type="scientific">Sphingomonas bisphenolicum</name>
    <dbReference type="NCBI Taxonomy" id="296544"/>
    <lineage>
        <taxon>Bacteria</taxon>
        <taxon>Pseudomonadati</taxon>
        <taxon>Pseudomonadota</taxon>
        <taxon>Alphaproteobacteria</taxon>
        <taxon>Sphingomonadales</taxon>
        <taxon>Sphingomonadaceae</taxon>
        <taxon>Sphingomonas</taxon>
    </lineage>
</organism>
<evidence type="ECO:0000313" key="3">
    <source>
        <dbReference type="Proteomes" id="UP001059971"/>
    </source>
</evidence>
<sequence length="181" mass="18686">MKAARLLLPVALLGGCGDGEPVANQTQPVPAKAIAVPIDKGGVVHEAMTAAPPPPTAVLPKPLVSRGTSSPRPAAPAYRAIGTEPFWAVTVRGSTATLERPDHAPQRFSVRTEADDKAIRYQGDGFAMTLTQGPCSDGMSDAIWSDRVQVAFGEGTLKGCGGERDGGERDGGERDGGDDAP</sequence>
<dbReference type="EMBL" id="AP018817">
    <property type="protein sequence ID" value="BBF68313.1"/>
    <property type="molecule type" value="Genomic_DNA"/>
</dbReference>
<dbReference type="Proteomes" id="UP001059971">
    <property type="component" value="Chromosome 1"/>
</dbReference>
<proteinExistence type="predicted"/>
<keyword evidence="3" id="KW-1185">Reference proteome</keyword>
<evidence type="ECO:0000256" key="1">
    <source>
        <dbReference type="SAM" id="MobiDB-lite"/>
    </source>
</evidence>
<protein>
    <recommendedName>
        <fullName evidence="4">Lipoprotein</fullName>
    </recommendedName>
</protein>
<feature type="region of interest" description="Disordered" evidence="1">
    <location>
        <begin position="155"/>
        <end position="181"/>
    </location>
</feature>
<evidence type="ECO:0008006" key="4">
    <source>
        <dbReference type="Google" id="ProtNLM"/>
    </source>
</evidence>
<evidence type="ECO:0000313" key="2">
    <source>
        <dbReference type="EMBL" id="BBF68313.1"/>
    </source>
</evidence>